<evidence type="ECO:0000313" key="1">
    <source>
        <dbReference type="EMBL" id="QKD42825.1"/>
    </source>
</evidence>
<protein>
    <submittedName>
        <fullName evidence="1">Uncharacterized protein</fullName>
    </submittedName>
</protein>
<reference evidence="1 2" key="1">
    <citation type="submission" date="2020-05" db="EMBL/GenBank/DDBJ databases">
        <title>Complete genome sequence of Alicycliphilus denitrificans DP3.</title>
        <authorList>
            <person name="Chen X."/>
        </authorList>
    </citation>
    <scope>NUCLEOTIDE SEQUENCE [LARGE SCALE GENOMIC DNA]</scope>
    <source>
        <strain evidence="1 2">DP3</strain>
    </source>
</reference>
<evidence type="ECO:0000313" key="2">
    <source>
        <dbReference type="Proteomes" id="UP000500755"/>
    </source>
</evidence>
<proteinExistence type="predicted"/>
<dbReference type="RefSeq" id="WP_168727714.1">
    <property type="nucleotide sequence ID" value="NZ_CP051298.1"/>
</dbReference>
<organism evidence="1 2">
    <name type="scientific">Alicycliphilus denitrificans</name>
    <dbReference type="NCBI Taxonomy" id="179636"/>
    <lineage>
        <taxon>Bacteria</taxon>
        <taxon>Pseudomonadati</taxon>
        <taxon>Pseudomonadota</taxon>
        <taxon>Betaproteobacteria</taxon>
        <taxon>Burkholderiales</taxon>
        <taxon>Comamonadaceae</taxon>
        <taxon>Alicycliphilus</taxon>
    </lineage>
</organism>
<dbReference type="AlphaFoldDB" id="A0A858ZPQ6"/>
<dbReference type="Proteomes" id="UP000500755">
    <property type="component" value="Chromosome"/>
</dbReference>
<accession>A0A858ZPQ6</accession>
<name>A0A858ZPQ6_9BURK</name>
<dbReference type="EMBL" id="CP051298">
    <property type="protein sequence ID" value="QKD42825.1"/>
    <property type="molecule type" value="Genomic_DNA"/>
</dbReference>
<sequence>MLTAYAGWDSPDFTFQDFRYFLNGKQIAGDSRSFVQRIESRGYSGPGEESIRVGDIVYVKWRHKPTGTVYENTIDLRGRLPAPIKEGGALYFVLAHETVHVYLVGPPQPWENRKLIYGCDKLKKIGKAEPTPDNRARAYNCADKVWKVYPEQKLINVPLEQP</sequence>
<gene>
    <name evidence="1" type="ORF">HF896_04030</name>
</gene>